<dbReference type="InterPro" id="IPR007639">
    <property type="entry name" value="Gln-tRNA-synth_Ib_RNA-bd_N"/>
</dbReference>
<dbReference type="PROSITE" id="PS50862">
    <property type="entry name" value="AA_TRNA_LIGASE_II"/>
    <property type="match status" value="1"/>
</dbReference>
<evidence type="ECO:0000259" key="9">
    <source>
        <dbReference type="PROSITE" id="PS50862"/>
    </source>
</evidence>
<dbReference type="SUPFAM" id="SSF55681">
    <property type="entry name" value="Class II aaRS and biotin synthetases"/>
    <property type="match status" value="1"/>
</dbReference>
<feature type="region of interest" description="Disordered" evidence="8">
    <location>
        <begin position="137"/>
        <end position="164"/>
    </location>
</feature>
<name>A0A7S4GAY4_9EUGL</name>
<keyword evidence="7" id="KW-0030">Aminoacyl-tRNA synthetase</keyword>
<evidence type="ECO:0000256" key="1">
    <source>
        <dbReference type="ARBA" id="ARBA00008226"/>
    </source>
</evidence>
<dbReference type="GO" id="GO:0004816">
    <property type="term" value="F:asparagine-tRNA ligase activity"/>
    <property type="evidence" value="ECO:0007669"/>
    <property type="project" value="UniProtKB-EC"/>
</dbReference>
<organism evidence="10">
    <name type="scientific">Eutreptiella gymnastica</name>
    <dbReference type="NCBI Taxonomy" id="73025"/>
    <lineage>
        <taxon>Eukaryota</taxon>
        <taxon>Discoba</taxon>
        <taxon>Euglenozoa</taxon>
        <taxon>Euglenida</taxon>
        <taxon>Spirocuta</taxon>
        <taxon>Euglenophyceae</taxon>
        <taxon>Eutreptiales</taxon>
        <taxon>Eutreptiaceae</taxon>
        <taxon>Eutreptiella</taxon>
    </lineage>
</organism>
<dbReference type="CDD" id="cd04318">
    <property type="entry name" value="EcAsnRS_like_N"/>
    <property type="match status" value="1"/>
</dbReference>
<dbReference type="SUPFAM" id="SSF50249">
    <property type="entry name" value="Nucleic acid-binding proteins"/>
    <property type="match status" value="1"/>
</dbReference>
<evidence type="ECO:0000256" key="6">
    <source>
        <dbReference type="ARBA" id="ARBA00022917"/>
    </source>
</evidence>
<keyword evidence="6" id="KW-0648">Protein biosynthesis</keyword>
<dbReference type="InterPro" id="IPR042558">
    <property type="entry name" value="Gln-tRNA-synth_Ib_RNA-bd_N_1"/>
</dbReference>
<dbReference type="Gene3D" id="1.10.8.1290">
    <property type="entry name" value="Glutaminyl-tRNA synthetase, non-specific RNA binding region part 1, domain 1"/>
    <property type="match status" value="1"/>
</dbReference>
<dbReference type="Pfam" id="PF04558">
    <property type="entry name" value="tRNA_synt_1c_R1"/>
    <property type="match status" value="1"/>
</dbReference>
<sequence length="682" mass="75793">MDEQFSASKLLYSVATKAHTEAHRDLLGQYVKDEKIATSQQLECALAFLKGHPEVASGDAAFEKDCGVGVTVMDEEIAAAVAKAFEEDKAAIEEDRYQYNFGSMLGRLTKTDHIKWANPTKVKAELDKQTLAVLGPKTEADAQAGKKKKEKAKPAAKTEKVKKPSAAEVAMQKEAEQMAKMTEAAKAAMSTFLYKPRLCRIKQLLDDASKGVFPDENQECVVAGWIRTTRDQRAMVFVELNDGSGPTGLQIVLEPTNCPDLEEFKKLGAGYGACIEVTGKVVKSPAAGQLVEMQGTGVKLLGPVGDGYPLAKTALPLEVLRSYPHLRVRTNVMACVMRIRNVSSFAIHKFFQERHFQYVHTPILTSNDCEGAGECFTVSTLMGQADPDYSQDFFGAKSMLTVSGQLNVETYAAGLTNVYTFGPTFRAENSNTTRHLAEFWMVEPEVWFIDQKGLMDLAEDFLKYCISHVLKECQADLLYLDQYHQRAEEERPKDDDSRRNEGSLVERLMQIVSQPFGRVTYTEAIEILKKELQEGKATFVESNLQWGMDMASEHERYLAEQVFKKPVIVTDYPAEIKSFYMKQSECGKTVAGMDILVPTIGEIIGGSVREDNFDKLVALAKSKGMTDKDVESLSWYTDLRKYGSAPHGGFGLGFERLLLLCTGMLNIRDVIPFPRYPGNISC</sequence>
<evidence type="ECO:0000256" key="5">
    <source>
        <dbReference type="ARBA" id="ARBA00022840"/>
    </source>
</evidence>
<dbReference type="GO" id="GO:0005739">
    <property type="term" value="C:mitochondrion"/>
    <property type="evidence" value="ECO:0007669"/>
    <property type="project" value="TreeGrafter"/>
</dbReference>
<dbReference type="InterPro" id="IPR007638">
    <property type="entry name" value="Gln-tRNA-synth_Ib_RNA-bd_2"/>
</dbReference>
<dbReference type="GO" id="GO:0004819">
    <property type="term" value="F:glutamine-tRNA ligase activity"/>
    <property type="evidence" value="ECO:0007669"/>
    <property type="project" value="InterPro"/>
</dbReference>
<dbReference type="Pfam" id="PF00152">
    <property type="entry name" value="tRNA-synt_2"/>
    <property type="match status" value="1"/>
</dbReference>
<dbReference type="NCBIfam" id="TIGR00457">
    <property type="entry name" value="asnS"/>
    <property type="match status" value="1"/>
</dbReference>
<dbReference type="GO" id="GO:0005524">
    <property type="term" value="F:ATP binding"/>
    <property type="evidence" value="ECO:0007669"/>
    <property type="project" value="UniProtKB-KW"/>
</dbReference>
<dbReference type="CDD" id="cd00776">
    <property type="entry name" value="AsxRS_core"/>
    <property type="match status" value="1"/>
</dbReference>
<dbReference type="HAMAP" id="MF_00534">
    <property type="entry name" value="Asn_tRNA_synth"/>
    <property type="match status" value="1"/>
</dbReference>
<dbReference type="InterPro" id="IPR006195">
    <property type="entry name" value="aa-tRNA-synth_II"/>
</dbReference>
<dbReference type="FunFam" id="3.30.930.10:FF:000016">
    <property type="entry name" value="Asparagine--tRNA ligase"/>
    <property type="match status" value="1"/>
</dbReference>
<dbReference type="EMBL" id="HBJA01122843">
    <property type="protein sequence ID" value="CAE0831020.1"/>
    <property type="molecule type" value="Transcribed_RNA"/>
</dbReference>
<dbReference type="InterPro" id="IPR004364">
    <property type="entry name" value="Aa-tRNA-synt_II"/>
</dbReference>
<dbReference type="Gene3D" id="3.30.930.10">
    <property type="entry name" value="Bira Bifunctional Protein, Domain 2"/>
    <property type="match status" value="1"/>
</dbReference>
<evidence type="ECO:0000256" key="4">
    <source>
        <dbReference type="ARBA" id="ARBA00022741"/>
    </source>
</evidence>
<dbReference type="Gene3D" id="1.10.10.2420">
    <property type="match status" value="1"/>
</dbReference>
<evidence type="ECO:0000256" key="3">
    <source>
        <dbReference type="ARBA" id="ARBA00022598"/>
    </source>
</evidence>
<dbReference type="InterPro" id="IPR002312">
    <property type="entry name" value="Asp/Asn-tRNA-synth_IIb"/>
</dbReference>
<dbReference type="PRINTS" id="PR01042">
    <property type="entry name" value="TRNASYNTHASP"/>
</dbReference>
<evidence type="ECO:0000313" key="10">
    <source>
        <dbReference type="EMBL" id="CAE0831020.1"/>
    </source>
</evidence>
<reference evidence="10" key="1">
    <citation type="submission" date="2021-01" db="EMBL/GenBank/DDBJ databases">
        <authorList>
            <person name="Corre E."/>
            <person name="Pelletier E."/>
            <person name="Niang G."/>
            <person name="Scheremetjew M."/>
            <person name="Finn R."/>
            <person name="Kale V."/>
            <person name="Holt S."/>
            <person name="Cochrane G."/>
            <person name="Meng A."/>
            <person name="Brown T."/>
            <person name="Cohen L."/>
        </authorList>
    </citation>
    <scope>NUCLEOTIDE SEQUENCE</scope>
    <source>
        <strain evidence="10">CCMP1594</strain>
    </source>
</reference>
<keyword evidence="4" id="KW-0547">Nucleotide-binding</keyword>
<protein>
    <recommendedName>
        <fullName evidence="2">asparagine--tRNA ligase</fullName>
        <ecNumber evidence="2">6.1.1.22</ecNumber>
    </recommendedName>
</protein>
<dbReference type="AlphaFoldDB" id="A0A7S4GAY4"/>
<proteinExistence type="inferred from homology"/>
<keyword evidence="5" id="KW-0067">ATP-binding</keyword>
<dbReference type="Gene3D" id="2.40.50.140">
    <property type="entry name" value="Nucleic acid-binding proteins"/>
    <property type="match status" value="1"/>
</dbReference>
<dbReference type="InterPro" id="IPR004365">
    <property type="entry name" value="NA-bd_OB_tRNA"/>
</dbReference>
<evidence type="ECO:0000256" key="2">
    <source>
        <dbReference type="ARBA" id="ARBA00012816"/>
    </source>
</evidence>
<dbReference type="Pfam" id="PF01336">
    <property type="entry name" value="tRNA_anti-codon"/>
    <property type="match status" value="1"/>
</dbReference>
<dbReference type="FunFam" id="1.10.10.2420:FF:000001">
    <property type="entry name" value="Glutamine--tRNA ligase cytoplasmic"/>
    <property type="match status" value="1"/>
</dbReference>
<accession>A0A7S4GAY4</accession>
<gene>
    <name evidence="10" type="ORF">EGYM00163_LOCUS42302</name>
</gene>
<dbReference type="InterPro" id="IPR042559">
    <property type="entry name" value="Gln-tRNA-synth_Ib_RNA-bd_N_2"/>
</dbReference>
<dbReference type="PANTHER" id="PTHR22594">
    <property type="entry name" value="ASPARTYL/LYSYL-TRNA SYNTHETASE"/>
    <property type="match status" value="1"/>
</dbReference>
<evidence type="ECO:0000256" key="7">
    <source>
        <dbReference type="ARBA" id="ARBA00023146"/>
    </source>
</evidence>
<dbReference type="InterPro" id="IPR012340">
    <property type="entry name" value="NA-bd_OB-fold"/>
</dbReference>
<dbReference type="GO" id="GO:0006421">
    <property type="term" value="P:asparaginyl-tRNA aminoacylation"/>
    <property type="evidence" value="ECO:0007669"/>
    <property type="project" value="InterPro"/>
</dbReference>
<comment type="similarity">
    <text evidence="1">Belongs to the class-II aminoacyl-tRNA synthetase family.</text>
</comment>
<dbReference type="NCBIfam" id="NF003037">
    <property type="entry name" value="PRK03932.1"/>
    <property type="match status" value="1"/>
</dbReference>
<dbReference type="PANTHER" id="PTHR22594:SF34">
    <property type="entry name" value="ASPARAGINE--TRNA LIGASE, MITOCHONDRIAL-RELATED"/>
    <property type="match status" value="1"/>
</dbReference>
<keyword evidence="3" id="KW-0436">Ligase</keyword>
<dbReference type="GO" id="GO:0006425">
    <property type="term" value="P:glutaminyl-tRNA aminoacylation"/>
    <property type="evidence" value="ECO:0007669"/>
    <property type="project" value="InterPro"/>
</dbReference>
<dbReference type="GO" id="GO:0003676">
    <property type="term" value="F:nucleic acid binding"/>
    <property type="evidence" value="ECO:0007669"/>
    <property type="project" value="InterPro"/>
</dbReference>
<feature type="domain" description="Aminoacyl-transfer RNA synthetases class-II family profile" evidence="9">
    <location>
        <begin position="346"/>
        <end position="672"/>
    </location>
</feature>
<dbReference type="InterPro" id="IPR004522">
    <property type="entry name" value="Asn-tRNA-ligase"/>
</dbReference>
<dbReference type="Pfam" id="PF04557">
    <property type="entry name" value="tRNA_synt_1c_R2"/>
    <property type="match status" value="1"/>
</dbReference>
<feature type="compositionally biased region" description="Basic and acidic residues" evidence="8">
    <location>
        <begin position="152"/>
        <end position="162"/>
    </location>
</feature>
<dbReference type="InterPro" id="IPR045864">
    <property type="entry name" value="aa-tRNA-synth_II/BPL/LPL"/>
</dbReference>
<dbReference type="EC" id="6.1.1.22" evidence="2"/>
<evidence type="ECO:0000256" key="8">
    <source>
        <dbReference type="SAM" id="MobiDB-lite"/>
    </source>
</evidence>